<dbReference type="EMBL" id="BAABAS010000022">
    <property type="protein sequence ID" value="GAA4240218.1"/>
    <property type="molecule type" value="Genomic_DNA"/>
</dbReference>
<proteinExistence type="predicted"/>
<gene>
    <name evidence="1" type="ORF">GCM10022254_64110</name>
</gene>
<evidence type="ECO:0000313" key="2">
    <source>
        <dbReference type="Proteomes" id="UP001501710"/>
    </source>
</evidence>
<protein>
    <submittedName>
        <fullName evidence="1">Uncharacterized protein</fullName>
    </submittedName>
</protein>
<reference evidence="2" key="1">
    <citation type="journal article" date="2019" name="Int. J. Syst. Evol. Microbiol.">
        <title>The Global Catalogue of Microorganisms (GCM) 10K type strain sequencing project: providing services to taxonomists for standard genome sequencing and annotation.</title>
        <authorList>
            <consortium name="The Broad Institute Genomics Platform"/>
            <consortium name="The Broad Institute Genome Sequencing Center for Infectious Disease"/>
            <person name="Wu L."/>
            <person name="Ma J."/>
        </authorList>
    </citation>
    <scope>NUCLEOTIDE SEQUENCE [LARGE SCALE GENOMIC DNA]</scope>
    <source>
        <strain evidence="2">JCM 17440</strain>
    </source>
</reference>
<name>A0ABP8CKE7_9ACTN</name>
<dbReference type="Proteomes" id="UP001501710">
    <property type="component" value="Unassembled WGS sequence"/>
</dbReference>
<organism evidence="1 2">
    <name type="scientific">Actinomadura meridiana</name>
    <dbReference type="NCBI Taxonomy" id="559626"/>
    <lineage>
        <taxon>Bacteria</taxon>
        <taxon>Bacillati</taxon>
        <taxon>Actinomycetota</taxon>
        <taxon>Actinomycetes</taxon>
        <taxon>Streptosporangiales</taxon>
        <taxon>Thermomonosporaceae</taxon>
        <taxon>Actinomadura</taxon>
    </lineage>
</organism>
<accession>A0ABP8CKE7</accession>
<sequence>MQMGVQGDRIFAVIEQRGFPDPWSTFGECLSWESAYAVQLKQAIDQARKDSDEQLGKTVSGLFASKARNLNNAHKLLEDVLVEYDQNGMWQVLDERATRLDIDDVSERWARGLVEHPFPIALLSLQFNWRYMKQHGVRAFYEMTARYVDDLAVNTRRWSEAWTTEAATGIIDRVTTVECDLASEEAPMHCDICKKTITALLYLDE</sequence>
<keyword evidence="2" id="KW-1185">Reference proteome</keyword>
<comment type="caution">
    <text evidence="1">The sequence shown here is derived from an EMBL/GenBank/DDBJ whole genome shotgun (WGS) entry which is preliminary data.</text>
</comment>
<evidence type="ECO:0000313" key="1">
    <source>
        <dbReference type="EMBL" id="GAA4240218.1"/>
    </source>
</evidence>